<feature type="compositionally biased region" description="Pro residues" evidence="1">
    <location>
        <begin position="92"/>
        <end position="127"/>
    </location>
</feature>
<feature type="region of interest" description="Disordered" evidence="1">
    <location>
        <begin position="83"/>
        <end position="127"/>
    </location>
</feature>
<keyword evidence="3" id="KW-1185">Reference proteome</keyword>
<name>A0ABU7SLR2_9ACTN</name>
<sequence>MADGEGHDELSESMLAALAADDRLLQENERTLLRSIVARLLAEHGATAARSAVDAAGRVIGERLTEQLGRAVAERVVEQSLEPDPELVPVHPVDPPPSIPPVFPDPAPPNPPHPPIPAPPNPYPGPAPFEPPGPYPIPPYPAPAPWPMPPFSTPQDLPGEVGPPQDNWLGLENAPGELTIPVHFTVLRELLGEQEIAETHAWARDHQDRFVEETVVAATGEPVETAQTVRVLDDLGDLGARIAARTLERLPATRAYVQAAESVSLRLVEARPGTAIDVRPPTSGGRLGFVLFLGTADAALVDIYEGREAAGVTLGRAAEAAPVSVATEANAAVVFPAPLTAVPRLPAPVQAPPAEDASEPVLVIVGHLGSA</sequence>
<organism evidence="2 3">
    <name type="scientific">Plantactinospora veratri</name>
    <dbReference type="NCBI Taxonomy" id="1436122"/>
    <lineage>
        <taxon>Bacteria</taxon>
        <taxon>Bacillati</taxon>
        <taxon>Actinomycetota</taxon>
        <taxon>Actinomycetes</taxon>
        <taxon>Micromonosporales</taxon>
        <taxon>Micromonosporaceae</taxon>
        <taxon>Plantactinospora</taxon>
    </lineage>
</organism>
<evidence type="ECO:0008006" key="4">
    <source>
        <dbReference type="Google" id="ProtNLM"/>
    </source>
</evidence>
<dbReference type="Proteomes" id="UP001339911">
    <property type="component" value="Unassembled WGS sequence"/>
</dbReference>
<protein>
    <recommendedName>
        <fullName evidence="4">DUF222 domain-containing protein</fullName>
    </recommendedName>
</protein>
<dbReference type="EMBL" id="JAZGQL010000026">
    <property type="protein sequence ID" value="MEE6310472.1"/>
    <property type="molecule type" value="Genomic_DNA"/>
</dbReference>
<proteinExistence type="predicted"/>
<evidence type="ECO:0000313" key="3">
    <source>
        <dbReference type="Proteomes" id="UP001339911"/>
    </source>
</evidence>
<evidence type="ECO:0000256" key="1">
    <source>
        <dbReference type="SAM" id="MobiDB-lite"/>
    </source>
</evidence>
<accession>A0ABU7SLR2</accession>
<evidence type="ECO:0000313" key="2">
    <source>
        <dbReference type="EMBL" id="MEE6310472.1"/>
    </source>
</evidence>
<reference evidence="2 3" key="1">
    <citation type="submission" date="2024-01" db="EMBL/GenBank/DDBJ databases">
        <title>Genome insights into Plantactinospora veratri sp. nov.</title>
        <authorList>
            <person name="Wang L."/>
        </authorList>
    </citation>
    <scope>NUCLEOTIDE SEQUENCE [LARGE SCALE GENOMIC DNA]</scope>
    <source>
        <strain evidence="2 3">NEAU-FHS4</strain>
    </source>
</reference>
<gene>
    <name evidence="2" type="ORF">V1634_26900</name>
</gene>
<dbReference type="RefSeq" id="WP_331210689.1">
    <property type="nucleotide sequence ID" value="NZ_JAZGQL010000026.1"/>
</dbReference>
<comment type="caution">
    <text evidence="2">The sequence shown here is derived from an EMBL/GenBank/DDBJ whole genome shotgun (WGS) entry which is preliminary data.</text>
</comment>